<dbReference type="AlphaFoldDB" id="A0A1D1W0P2"/>
<evidence type="ECO:0000313" key="1">
    <source>
        <dbReference type="EMBL" id="GAV07160.1"/>
    </source>
</evidence>
<sequence>MDGTLVAEVEELQTAAVAINYASTQTQVNLASNFICNNCRAQPRAK</sequence>
<gene>
    <name evidence="1" type="primary">RvY_17035-1</name>
    <name evidence="1" type="synonym">RvY_17035.1</name>
    <name evidence="1" type="ORF">RvY_17035</name>
</gene>
<comment type="caution">
    <text evidence="1">The sequence shown here is derived from an EMBL/GenBank/DDBJ whole genome shotgun (WGS) entry which is preliminary data.</text>
</comment>
<dbReference type="EMBL" id="BDGG01000014">
    <property type="protein sequence ID" value="GAV07160.1"/>
    <property type="molecule type" value="Genomic_DNA"/>
</dbReference>
<keyword evidence="2" id="KW-1185">Reference proteome</keyword>
<protein>
    <submittedName>
        <fullName evidence="1">Uncharacterized protein</fullName>
    </submittedName>
</protein>
<name>A0A1D1W0P2_RAMVA</name>
<dbReference type="Proteomes" id="UP000186922">
    <property type="component" value="Unassembled WGS sequence"/>
</dbReference>
<proteinExistence type="predicted"/>
<accession>A0A1D1W0P2</accession>
<reference evidence="1 2" key="1">
    <citation type="journal article" date="2016" name="Nat. Commun.">
        <title>Extremotolerant tardigrade genome and improved radiotolerance of human cultured cells by tardigrade-unique protein.</title>
        <authorList>
            <person name="Hashimoto T."/>
            <person name="Horikawa D.D."/>
            <person name="Saito Y."/>
            <person name="Kuwahara H."/>
            <person name="Kozuka-Hata H."/>
            <person name="Shin-I T."/>
            <person name="Minakuchi Y."/>
            <person name="Ohishi K."/>
            <person name="Motoyama A."/>
            <person name="Aizu T."/>
            <person name="Enomoto A."/>
            <person name="Kondo K."/>
            <person name="Tanaka S."/>
            <person name="Hara Y."/>
            <person name="Koshikawa S."/>
            <person name="Sagara H."/>
            <person name="Miura T."/>
            <person name="Yokobori S."/>
            <person name="Miyagawa K."/>
            <person name="Suzuki Y."/>
            <person name="Kubo T."/>
            <person name="Oyama M."/>
            <person name="Kohara Y."/>
            <person name="Fujiyama A."/>
            <person name="Arakawa K."/>
            <person name="Katayama T."/>
            <person name="Toyoda A."/>
            <person name="Kunieda T."/>
        </authorList>
    </citation>
    <scope>NUCLEOTIDE SEQUENCE [LARGE SCALE GENOMIC DNA]</scope>
    <source>
        <strain evidence="1 2">YOKOZUNA-1</strain>
    </source>
</reference>
<evidence type="ECO:0000313" key="2">
    <source>
        <dbReference type="Proteomes" id="UP000186922"/>
    </source>
</evidence>
<organism evidence="1 2">
    <name type="scientific">Ramazzottius varieornatus</name>
    <name type="common">Water bear</name>
    <name type="synonym">Tardigrade</name>
    <dbReference type="NCBI Taxonomy" id="947166"/>
    <lineage>
        <taxon>Eukaryota</taxon>
        <taxon>Metazoa</taxon>
        <taxon>Ecdysozoa</taxon>
        <taxon>Tardigrada</taxon>
        <taxon>Eutardigrada</taxon>
        <taxon>Parachela</taxon>
        <taxon>Hypsibioidea</taxon>
        <taxon>Ramazzottiidae</taxon>
        <taxon>Ramazzottius</taxon>
    </lineage>
</organism>